<dbReference type="OrthoDB" id="3795041at2759"/>
<feature type="compositionally biased region" description="Polar residues" evidence="1">
    <location>
        <begin position="84"/>
        <end position="102"/>
    </location>
</feature>
<feature type="region of interest" description="Disordered" evidence="1">
    <location>
        <begin position="41"/>
        <end position="61"/>
    </location>
</feature>
<protein>
    <submittedName>
        <fullName evidence="2">Uncharacterized protein</fullName>
    </submittedName>
</protein>
<dbReference type="AlphaFoldDB" id="A0A6A5UB76"/>
<evidence type="ECO:0000313" key="3">
    <source>
        <dbReference type="Proteomes" id="UP000800035"/>
    </source>
</evidence>
<feature type="compositionally biased region" description="Basic and acidic residues" evidence="1">
    <location>
        <begin position="73"/>
        <end position="83"/>
    </location>
</feature>
<proteinExistence type="predicted"/>
<dbReference type="Proteomes" id="UP000800035">
    <property type="component" value="Unassembled WGS sequence"/>
</dbReference>
<evidence type="ECO:0000256" key="1">
    <source>
        <dbReference type="SAM" id="MobiDB-lite"/>
    </source>
</evidence>
<sequence>MLPSAQLLTTPTSHATHKQDDFTYSAKSLISSSFIFLHVDQNKNSKPKEEMQPRPRSRTNDEELWFRMGSHRHNEVEAHEQPRQEQSAYQYTASRHSASRSISPARHALIPVISTSSADRPLPSSPESQRKKHKPASLRNLLPSKGSRRPSHEAIGSAHLQPDSAHLHRRSTSRDGNLSPEPRFPPPPLQAKPRSTSTETYFEPGVPRSARTFPDTTRPATAVPSDPRTGGPRPHTWLSPTEPFNTDNEFHLFAEATSGLPGNFDAMSPDEAPRLQASLFSRGNQNDIIPLPFQEPSALERWQPPLGEYIPRQRPREPSPSQPNLSYRTETNYPPREIVPLPSMEDEWNPQQRPREFETSASAFPGIDSYDQPPFSYSSAPSSSALPRRASYDRPPTSPMPANLVAVNMELERLGVEDEQHNDDELPNYAQSQAEMHEKKRAEAAARARELESRWNSSRSGWRGW</sequence>
<name>A0A6A5UB76_9PLEO</name>
<organism evidence="2 3">
    <name type="scientific">Byssothecium circinans</name>
    <dbReference type="NCBI Taxonomy" id="147558"/>
    <lineage>
        <taxon>Eukaryota</taxon>
        <taxon>Fungi</taxon>
        <taxon>Dikarya</taxon>
        <taxon>Ascomycota</taxon>
        <taxon>Pezizomycotina</taxon>
        <taxon>Dothideomycetes</taxon>
        <taxon>Pleosporomycetidae</taxon>
        <taxon>Pleosporales</taxon>
        <taxon>Massarineae</taxon>
        <taxon>Massarinaceae</taxon>
        <taxon>Byssothecium</taxon>
    </lineage>
</organism>
<feature type="region of interest" description="Disordered" evidence="1">
    <location>
        <begin position="416"/>
        <end position="465"/>
    </location>
</feature>
<feature type="compositionally biased region" description="Basic and acidic residues" evidence="1">
    <location>
        <begin position="435"/>
        <end position="453"/>
    </location>
</feature>
<reference evidence="2" key="1">
    <citation type="journal article" date="2020" name="Stud. Mycol.">
        <title>101 Dothideomycetes genomes: a test case for predicting lifestyles and emergence of pathogens.</title>
        <authorList>
            <person name="Haridas S."/>
            <person name="Albert R."/>
            <person name="Binder M."/>
            <person name="Bloem J."/>
            <person name="Labutti K."/>
            <person name="Salamov A."/>
            <person name="Andreopoulos B."/>
            <person name="Baker S."/>
            <person name="Barry K."/>
            <person name="Bills G."/>
            <person name="Bluhm B."/>
            <person name="Cannon C."/>
            <person name="Castanera R."/>
            <person name="Culley D."/>
            <person name="Daum C."/>
            <person name="Ezra D."/>
            <person name="Gonzalez J."/>
            <person name="Henrissat B."/>
            <person name="Kuo A."/>
            <person name="Liang C."/>
            <person name="Lipzen A."/>
            <person name="Lutzoni F."/>
            <person name="Magnuson J."/>
            <person name="Mondo S."/>
            <person name="Nolan M."/>
            <person name="Ohm R."/>
            <person name="Pangilinan J."/>
            <person name="Park H.-J."/>
            <person name="Ramirez L."/>
            <person name="Alfaro M."/>
            <person name="Sun H."/>
            <person name="Tritt A."/>
            <person name="Yoshinaga Y."/>
            <person name="Zwiers L.-H."/>
            <person name="Turgeon B."/>
            <person name="Goodwin S."/>
            <person name="Spatafora J."/>
            <person name="Crous P."/>
            <person name="Grigoriev I."/>
        </authorList>
    </citation>
    <scope>NUCLEOTIDE SEQUENCE</scope>
    <source>
        <strain evidence="2">CBS 675.92</strain>
    </source>
</reference>
<keyword evidence="3" id="KW-1185">Reference proteome</keyword>
<feature type="region of interest" description="Disordered" evidence="1">
    <location>
        <begin position="73"/>
        <end position="234"/>
    </location>
</feature>
<feature type="compositionally biased region" description="Low complexity" evidence="1">
    <location>
        <begin position="376"/>
        <end position="389"/>
    </location>
</feature>
<accession>A0A6A5UB76</accession>
<feature type="compositionally biased region" description="Low complexity" evidence="1">
    <location>
        <begin position="454"/>
        <end position="465"/>
    </location>
</feature>
<feature type="region of interest" description="Disordered" evidence="1">
    <location>
        <begin position="308"/>
        <end position="402"/>
    </location>
</feature>
<gene>
    <name evidence="2" type="ORF">CC80DRAFT_232510</name>
</gene>
<evidence type="ECO:0000313" key="2">
    <source>
        <dbReference type="EMBL" id="KAF1961199.1"/>
    </source>
</evidence>
<dbReference type="EMBL" id="ML976981">
    <property type="protein sequence ID" value="KAF1961199.1"/>
    <property type="molecule type" value="Genomic_DNA"/>
</dbReference>